<dbReference type="InterPro" id="IPR018313">
    <property type="entry name" value="SBP_3_CS"/>
</dbReference>
<evidence type="ECO:0000256" key="1">
    <source>
        <dbReference type="ARBA" id="ARBA00010333"/>
    </source>
</evidence>
<keyword evidence="7" id="KW-1185">Reference proteome</keyword>
<dbReference type="STRING" id="1920490.GCA_001895925_02993"/>
<protein>
    <submittedName>
        <fullName evidence="6">ABC transporter substrate-binding protein</fullName>
    </submittedName>
</protein>
<dbReference type="InterPro" id="IPR051455">
    <property type="entry name" value="Bact_solute-bind_prot3"/>
</dbReference>
<gene>
    <name evidence="6" type="ORF">C7B65_15845</name>
</gene>
<dbReference type="SUPFAM" id="SSF53850">
    <property type="entry name" value="Periplasmic binding protein-like II"/>
    <property type="match status" value="1"/>
</dbReference>
<feature type="domain" description="Solute-binding protein family 3/N-terminal" evidence="5">
    <location>
        <begin position="64"/>
        <end position="283"/>
    </location>
</feature>
<dbReference type="GO" id="GO:0030288">
    <property type="term" value="C:outer membrane-bounded periplasmic space"/>
    <property type="evidence" value="ECO:0007669"/>
    <property type="project" value="TreeGrafter"/>
</dbReference>
<evidence type="ECO:0000259" key="5">
    <source>
        <dbReference type="SMART" id="SM00062"/>
    </source>
</evidence>
<dbReference type="PANTHER" id="PTHR30085:SF6">
    <property type="entry name" value="ABC TRANSPORTER GLUTAMINE-BINDING PROTEIN GLNH"/>
    <property type="match status" value="1"/>
</dbReference>
<evidence type="ECO:0000313" key="6">
    <source>
        <dbReference type="EMBL" id="PSB18365.1"/>
    </source>
</evidence>
<dbReference type="PANTHER" id="PTHR30085">
    <property type="entry name" value="AMINO ACID ABC TRANSPORTER PERMEASE"/>
    <property type="match status" value="1"/>
</dbReference>
<reference evidence="6 7" key="1">
    <citation type="submission" date="2018-02" db="EMBL/GenBank/DDBJ databases">
        <authorList>
            <person name="Cohen D.B."/>
            <person name="Kent A.D."/>
        </authorList>
    </citation>
    <scope>NUCLEOTIDE SEQUENCE [LARGE SCALE GENOMIC DNA]</scope>
    <source>
        <strain evidence="6 7">ULC007</strain>
    </source>
</reference>
<dbReference type="Proteomes" id="UP000238634">
    <property type="component" value="Unassembled WGS sequence"/>
</dbReference>
<dbReference type="EMBL" id="PVWG01000018">
    <property type="protein sequence ID" value="PSB18365.1"/>
    <property type="molecule type" value="Genomic_DNA"/>
</dbReference>
<reference evidence="6 7" key="2">
    <citation type="submission" date="2018-03" db="EMBL/GenBank/DDBJ databases">
        <title>The ancient ancestry and fast evolution of plastids.</title>
        <authorList>
            <person name="Moore K.R."/>
            <person name="Magnabosco C."/>
            <person name="Momper L."/>
            <person name="Gold D.A."/>
            <person name="Bosak T."/>
            <person name="Fournier G.P."/>
        </authorList>
    </citation>
    <scope>NUCLEOTIDE SEQUENCE [LARGE SCALE GENOMIC DNA]</scope>
    <source>
        <strain evidence="6 7">ULC007</strain>
    </source>
</reference>
<keyword evidence="3" id="KW-0732">Signal</keyword>
<dbReference type="GO" id="GO:0005576">
    <property type="term" value="C:extracellular region"/>
    <property type="evidence" value="ECO:0007669"/>
    <property type="project" value="TreeGrafter"/>
</dbReference>
<evidence type="ECO:0000256" key="4">
    <source>
        <dbReference type="RuleBase" id="RU003744"/>
    </source>
</evidence>
<accession>A0A2T1DD16</accession>
<dbReference type="Gene3D" id="3.40.190.10">
    <property type="entry name" value="Periplasmic binding protein-like II"/>
    <property type="match status" value="2"/>
</dbReference>
<dbReference type="PROSITE" id="PS01039">
    <property type="entry name" value="SBP_BACTERIAL_3"/>
    <property type="match status" value="1"/>
</dbReference>
<organism evidence="6 7">
    <name type="scientific">Phormidesmis priestleyi ULC007</name>
    <dbReference type="NCBI Taxonomy" id="1920490"/>
    <lineage>
        <taxon>Bacteria</taxon>
        <taxon>Bacillati</taxon>
        <taxon>Cyanobacteriota</taxon>
        <taxon>Cyanophyceae</taxon>
        <taxon>Leptolyngbyales</taxon>
        <taxon>Leptolyngbyaceae</taxon>
        <taxon>Phormidesmis</taxon>
    </lineage>
</organism>
<keyword evidence="2" id="KW-0813">Transport</keyword>
<comment type="caution">
    <text evidence="6">The sequence shown here is derived from an EMBL/GenBank/DDBJ whole genome shotgun (WGS) entry which is preliminary data.</text>
</comment>
<proteinExistence type="inferred from homology"/>
<dbReference type="SMART" id="SM00062">
    <property type="entry name" value="PBPb"/>
    <property type="match status" value="1"/>
</dbReference>
<dbReference type="OrthoDB" id="457005at2"/>
<sequence>MALRKCWKSRLKRSKSVELLAVPTNRNLQRVLVRVIGLYLLGAQLTVPLCSWAADLETIVQRGQLIVAVKDNLRPLGFRDANGALQGLEIDIAQRLAQELLGKSGSVVFKPVNNRDRLAVVLNGQVDLTIARVTATSSRSRVVSFSAPYYLDGTALVTRNSAIRGIADLTNQTIAVLNDSSTIATLRYRLPQTKLIGVNSYTEGRALLESGKVAAFSADTSILSSWVQEFPTDRLLPLRLSAEPLCIVLPKGVQYDELRRQIDQALDRWKAEGWLQQRAIYWGLL</sequence>
<dbReference type="GO" id="GO:0006865">
    <property type="term" value="P:amino acid transport"/>
    <property type="evidence" value="ECO:0007669"/>
    <property type="project" value="TreeGrafter"/>
</dbReference>
<evidence type="ECO:0000313" key="7">
    <source>
        <dbReference type="Proteomes" id="UP000238634"/>
    </source>
</evidence>
<dbReference type="AlphaFoldDB" id="A0A2T1DD16"/>
<dbReference type="Pfam" id="PF00497">
    <property type="entry name" value="SBP_bac_3"/>
    <property type="match status" value="1"/>
</dbReference>
<name>A0A2T1DD16_9CYAN</name>
<evidence type="ECO:0000256" key="2">
    <source>
        <dbReference type="ARBA" id="ARBA00022448"/>
    </source>
</evidence>
<dbReference type="InterPro" id="IPR001638">
    <property type="entry name" value="Solute-binding_3/MltF_N"/>
</dbReference>
<evidence type="ECO:0000256" key="3">
    <source>
        <dbReference type="ARBA" id="ARBA00022729"/>
    </source>
</evidence>
<comment type="similarity">
    <text evidence="1 4">Belongs to the bacterial solute-binding protein 3 family.</text>
</comment>